<evidence type="ECO:0000313" key="1">
    <source>
        <dbReference type="EMBL" id="KKN57482.1"/>
    </source>
</evidence>
<name>A0A0F9S5G6_9ZZZZ</name>
<organism evidence="1">
    <name type="scientific">marine sediment metagenome</name>
    <dbReference type="NCBI Taxonomy" id="412755"/>
    <lineage>
        <taxon>unclassified sequences</taxon>
        <taxon>metagenomes</taxon>
        <taxon>ecological metagenomes</taxon>
    </lineage>
</organism>
<comment type="caution">
    <text evidence="1">The sequence shown here is derived from an EMBL/GenBank/DDBJ whole genome shotgun (WGS) entry which is preliminary data.</text>
</comment>
<accession>A0A0F9S5G6</accession>
<protein>
    <submittedName>
        <fullName evidence="1">Uncharacterized protein</fullName>
    </submittedName>
</protein>
<gene>
    <name evidence="1" type="ORF">LCGC14_0561940</name>
</gene>
<proteinExistence type="predicted"/>
<dbReference type="EMBL" id="LAZR01000801">
    <property type="protein sequence ID" value="KKN57482.1"/>
    <property type="molecule type" value="Genomic_DNA"/>
</dbReference>
<dbReference type="AlphaFoldDB" id="A0A0F9S5G6"/>
<reference evidence="1" key="1">
    <citation type="journal article" date="2015" name="Nature">
        <title>Complex archaea that bridge the gap between prokaryotes and eukaryotes.</title>
        <authorList>
            <person name="Spang A."/>
            <person name="Saw J.H."/>
            <person name="Jorgensen S.L."/>
            <person name="Zaremba-Niedzwiedzka K."/>
            <person name="Martijn J."/>
            <person name="Lind A.E."/>
            <person name="van Eijk R."/>
            <person name="Schleper C."/>
            <person name="Guy L."/>
            <person name="Ettema T.J."/>
        </authorList>
    </citation>
    <scope>NUCLEOTIDE SEQUENCE</scope>
</reference>
<sequence length="90" mass="9919">MPSVLISKQLISAHISDITKSKTTDPNRFSRMKGSKSQQLGSLEGRIAGIRRLCNEDWFAAAEPELSSNVLKFAEYVEAGNPIWSPLLEG</sequence>